<dbReference type="STRING" id="440168.SAMN04487974_102197"/>
<evidence type="ECO:0000256" key="11">
    <source>
        <dbReference type="ARBA" id="ARBA00023136"/>
    </source>
</evidence>
<evidence type="ECO:0000256" key="10">
    <source>
        <dbReference type="ARBA" id="ARBA00023004"/>
    </source>
</evidence>
<feature type="domain" description="Cytochrome c" evidence="15">
    <location>
        <begin position="299"/>
        <end position="389"/>
    </location>
</feature>
<dbReference type="PRINTS" id="PR00605">
    <property type="entry name" value="CYTCHROMECIC"/>
</dbReference>
<dbReference type="GO" id="GO:0020037">
    <property type="term" value="F:heme binding"/>
    <property type="evidence" value="ECO:0007669"/>
    <property type="project" value="InterPro"/>
</dbReference>
<organism evidence="16 17">
    <name type="scientific">Pelagibacterium luteolum</name>
    <dbReference type="NCBI Taxonomy" id="440168"/>
    <lineage>
        <taxon>Bacteria</taxon>
        <taxon>Pseudomonadati</taxon>
        <taxon>Pseudomonadota</taxon>
        <taxon>Alphaproteobacteria</taxon>
        <taxon>Hyphomicrobiales</taxon>
        <taxon>Devosiaceae</taxon>
        <taxon>Pelagibacterium</taxon>
    </lineage>
</organism>
<keyword evidence="3" id="KW-1003">Cell membrane</keyword>
<dbReference type="PANTHER" id="PTHR35008:SF8">
    <property type="entry name" value="ALCOHOL DEHYDROGENASE CYTOCHROME C SUBUNIT"/>
    <property type="match status" value="1"/>
</dbReference>
<dbReference type="SUPFAM" id="SSF46626">
    <property type="entry name" value="Cytochrome c"/>
    <property type="match status" value="3"/>
</dbReference>
<dbReference type="Pfam" id="PF00034">
    <property type="entry name" value="Cytochrom_C"/>
    <property type="match status" value="2"/>
</dbReference>
<evidence type="ECO:0000256" key="6">
    <source>
        <dbReference type="ARBA" id="ARBA00022723"/>
    </source>
</evidence>
<keyword evidence="4 12" id="KW-0349">Heme</keyword>
<evidence type="ECO:0000256" key="12">
    <source>
        <dbReference type="PIRSR" id="PIRSR000018-50"/>
    </source>
</evidence>
<dbReference type="GO" id="GO:0016614">
    <property type="term" value="F:oxidoreductase activity, acting on CH-OH group of donors"/>
    <property type="evidence" value="ECO:0007669"/>
    <property type="project" value="InterPro"/>
</dbReference>
<dbReference type="Proteomes" id="UP000199495">
    <property type="component" value="Unassembled WGS sequence"/>
</dbReference>
<dbReference type="GO" id="GO:0005886">
    <property type="term" value="C:plasma membrane"/>
    <property type="evidence" value="ECO:0007669"/>
    <property type="project" value="UniProtKB-SubCell"/>
</dbReference>
<dbReference type="GO" id="GO:0005506">
    <property type="term" value="F:iron ion binding"/>
    <property type="evidence" value="ECO:0007669"/>
    <property type="project" value="InterPro"/>
</dbReference>
<dbReference type="InterPro" id="IPR009056">
    <property type="entry name" value="Cyt_c-like_dom"/>
</dbReference>
<evidence type="ECO:0000256" key="14">
    <source>
        <dbReference type="SAM" id="SignalP"/>
    </source>
</evidence>
<evidence type="ECO:0000256" key="7">
    <source>
        <dbReference type="ARBA" id="ARBA00022729"/>
    </source>
</evidence>
<keyword evidence="2" id="KW-0813">Transport</keyword>
<keyword evidence="17" id="KW-1185">Reference proteome</keyword>
<name>A0A1G7TL36_9HYPH</name>
<dbReference type="InterPro" id="IPR036909">
    <property type="entry name" value="Cyt_c-like_dom_sf"/>
</dbReference>
<feature type="chain" id="PRO_5011512133" evidence="14">
    <location>
        <begin position="26"/>
        <end position="410"/>
    </location>
</feature>
<feature type="domain" description="Cytochrome c" evidence="15">
    <location>
        <begin position="178"/>
        <end position="286"/>
    </location>
</feature>
<keyword evidence="7 14" id="KW-0732">Signal</keyword>
<feature type="binding site" description="axial binding residue" evidence="13">
    <location>
        <position position="316"/>
    </location>
    <ligand>
        <name>heme c</name>
        <dbReference type="ChEBI" id="CHEBI:61717"/>
        <label>3</label>
    </ligand>
    <ligandPart>
        <name>Fe</name>
        <dbReference type="ChEBI" id="CHEBI:18248"/>
    </ligandPart>
</feature>
<protein>
    <submittedName>
        <fullName evidence="16">Cytochrome c, mono-and diheme variants</fullName>
    </submittedName>
</protein>
<feature type="binding site" description="covalent" evidence="12">
    <location>
        <position position="312"/>
    </location>
    <ligand>
        <name>heme c</name>
        <dbReference type="ChEBI" id="CHEBI:61717"/>
        <label>3</label>
    </ligand>
</feature>
<feature type="binding site" description="axial binding residue" evidence="13">
    <location>
        <position position="49"/>
    </location>
    <ligand>
        <name>heme c</name>
        <dbReference type="ChEBI" id="CHEBI:61717"/>
        <label>1</label>
    </ligand>
    <ligandPart>
        <name>Fe</name>
        <dbReference type="ChEBI" id="CHEBI:18248"/>
    </ligandPart>
</feature>
<evidence type="ECO:0000256" key="1">
    <source>
        <dbReference type="ARBA" id="ARBA00004236"/>
    </source>
</evidence>
<feature type="binding site" description="axial binding residue" evidence="13">
    <location>
        <position position="197"/>
    </location>
    <ligand>
        <name>heme c</name>
        <dbReference type="ChEBI" id="CHEBI:61717"/>
        <label>2</label>
    </ligand>
    <ligandPart>
        <name>Fe</name>
        <dbReference type="ChEBI" id="CHEBI:18248"/>
    </ligandPart>
</feature>
<dbReference type="AlphaFoldDB" id="A0A1G7TL36"/>
<feature type="binding site" description="covalent" evidence="12">
    <location>
        <position position="315"/>
    </location>
    <ligand>
        <name>heme c</name>
        <dbReference type="ChEBI" id="CHEBI:61717"/>
        <label>3</label>
    </ligand>
</feature>
<evidence type="ECO:0000256" key="8">
    <source>
        <dbReference type="ARBA" id="ARBA00022737"/>
    </source>
</evidence>
<proteinExistence type="predicted"/>
<accession>A0A1G7TL36</accession>
<evidence type="ECO:0000256" key="4">
    <source>
        <dbReference type="ARBA" id="ARBA00022617"/>
    </source>
</evidence>
<evidence type="ECO:0000256" key="13">
    <source>
        <dbReference type="PIRSR" id="PIRSR000018-51"/>
    </source>
</evidence>
<keyword evidence="10 13" id="KW-0408">Iron</keyword>
<feature type="binding site" description="covalent" evidence="12">
    <location>
        <position position="193"/>
    </location>
    <ligand>
        <name>heme c</name>
        <dbReference type="ChEBI" id="CHEBI:61717"/>
        <label>2</label>
    </ligand>
</feature>
<keyword evidence="8" id="KW-0677">Repeat</keyword>
<feature type="binding site" description="covalent" evidence="12">
    <location>
        <position position="48"/>
    </location>
    <ligand>
        <name>heme c</name>
        <dbReference type="ChEBI" id="CHEBI:61717"/>
        <label>1</label>
    </ligand>
</feature>
<gene>
    <name evidence="16" type="ORF">SAMN04487974_102197</name>
</gene>
<evidence type="ECO:0000313" key="16">
    <source>
        <dbReference type="EMBL" id="SDG35985.1"/>
    </source>
</evidence>
<dbReference type="RefSeq" id="WP_090592830.1">
    <property type="nucleotide sequence ID" value="NZ_FNCS01000002.1"/>
</dbReference>
<dbReference type="GO" id="GO:0009055">
    <property type="term" value="F:electron transfer activity"/>
    <property type="evidence" value="ECO:0007669"/>
    <property type="project" value="InterPro"/>
</dbReference>
<dbReference type="InterPro" id="IPR051459">
    <property type="entry name" value="Cytochrome_c-type_DH"/>
</dbReference>
<dbReference type="EMBL" id="FNCS01000002">
    <property type="protein sequence ID" value="SDG35985.1"/>
    <property type="molecule type" value="Genomic_DNA"/>
</dbReference>
<dbReference type="OrthoDB" id="9811281at2"/>
<reference evidence="16 17" key="1">
    <citation type="submission" date="2016-10" db="EMBL/GenBank/DDBJ databases">
        <authorList>
            <person name="de Groot N.N."/>
        </authorList>
    </citation>
    <scope>NUCLEOTIDE SEQUENCE [LARGE SCALE GENOMIC DNA]</scope>
    <source>
        <strain evidence="16 17">CGMCC 1.10267</strain>
    </source>
</reference>
<dbReference type="PANTHER" id="PTHR35008">
    <property type="entry name" value="BLL4482 PROTEIN-RELATED"/>
    <property type="match status" value="1"/>
</dbReference>
<comment type="cofactor">
    <cofactor evidence="12">
        <name>heme c</name>
        <dbReference type="ChEBI" id="CHEBI:61717"/>
    </cofactor>
    <text evidence="12">Binds 3 heme c groups covalently per subunit.</text>
</comment>
<dbReference type="Gene3D" id="1.10.760.10">
    <property type="entry name" value="Cytochrome c-like domain"/>
    <property type="match status" value="3"/>
</dbReference>
<comment type="subcellular location">
    <subcellularLocation>
        <location evidence="1">Cell membrane</location>
    </subcellularLocation>
</comment>
<keyword evidence="5" id="KW-0679">Respiratory chain</keyword>
<evidence type="ECO:0000313" key="17">
    <source>
        <dbReference type="Proteomes" id="UP000199495"/>
    </source>
</evidence>
<dbReference type="PROSITE" id="PS51007">
    <property type="entry name" value="CYTC"/>
    <property type="match status" value="3"/>
</dbReference>
<keyword evidence="9" id="KW-0249">Electron transport</keyword>
<evidence type="ECO:0000256" key="2">
    <source>
        <dbReference type="ARBA" id="ARBA00022448"/>
    </source>
</evidence>
<evidence type="ECO:0000256" key="3">
    <source>
        <dbReference type="ARBA" id="ARBA00022475"/>
    </source>
</evidence>
<feature type="binding site" description="covalent" evidence="12">
    <location>
        <position position="196"/>
    </location>
    <ligand>
        <name>heme c</name>
        <dbReference type="ChEBI" id="CHEBI:61717"/>
        <label>2</label>
    </ligand>
</feature>
<sequence>MRTSKIILAASAGLAAALTIAPASAQNLSFSQVERGRYLATVGNCAGCHTDEVNDGERFAGGREMETPFGSIYTPNITFDNETGLGLWTRDDFYRAMNEGIARDGSHLYPAFPYPYFTLMPRQEIDAIYDYLSSIEPVYSETPEPQFPFPLNIRQAVMGWNLLYFEPQEFVPDPEQSDEWNRGRYLVDGPAHCGACHTDKNFAGADIEDEYLRGGVLEDWLAPNIRGGENGGIAHWSEDDIVAFLEGGRNDHTGVMPRMGEVVVLSTQYMETADLEAIAIYLKTLDDEARDPVEQPSEAIMTAGGGIYFDNCAACHASDGTGVPEIFAPLAGSNKVNAEDPITMLRVILEGTLAVPTNDNPGPIGMPAFDWKLTDQQIADLATFLRASWGNSAPAVSEGEVADLRERLEE</sequence>
<feature type="domain" description="Cytochrome c" evidence="15">
    <location>
        <begin position="31"/>
        <end position="136"/>
    </location>
</feature>
<keyword evidence="6 13" id="KW-0479">Metal-binding</keyword>
<evidence type="ECO:0000256" key="9">
    <source>
        <dbReference type="ARBA" id="ARBA00022982"/>
    </source>
</evidence>
<evidence type="ECO:0000256" key="5">
    <source>
        <dbReference type="ARBA" id="ARBA00022660"/>
    </source>
</evidence>
<feature type="binding site" description="covalent" evidence="12">
    <location>
        <position position="45"/>
    </location>
    <ligand>
        <name>heme c</name>
        <dbReference type="ChEBI" id="CHEBI:61717"/>
        <label>1</label>
    </ligand>
</feature>
<dbReference type="InterPro" id="IPR014353">
    <property type="entry name" value="Membr-bd_ADH_cyt_c"/>
</dbReference>
<feature type="signal peptide" evidence="14">
    <location>
        <begin position="1"/>
        <end position="25"/>
    </location>
</feature>
<dbReference type="InterPro" id="IPR008168">
    <property type="entry name" value="Cyt_C_IC"/>
</dbReference>
<keyword evidence="11" id="KW-0472">Membrane</keyword>
<dbReference type="PIRSF" id="PIRSF000018">
    <property type="entry name" value="Mb_ADH_cyt_c"/>
    <property type="match status" value="1"/>
</dbReference>
<evidence type="ECO:0000259" key="15">
    <source>
        <dbReference type="PROSITE" id="PS51007"/>
    </source>
</evidence>